<accession>A0A401LQA7</accession>
<dbReference type="PROSITE" id="PS50853">
    <property type="entry name" value="FN3"/>
    <property type="match status" value="2"/>
</dbReference>
<name>A0A401LQA7_9BACE</name>
<dbReference type="Gene3D" id="3.80.10.10">
    <property type="entry name" value="Ribonuclease Inhibitor"/>
    <property type="match status" value="2"/>
</dbReference>
<dbReference type="InterPro" id="IPR053139">
    <property type="entry name" value="Surface_bspA-like"/>
</dbReference>
<feature type="domain" description="Fibronectin type-III" evidence="1">
    <location>
        <begin position="30"/>
        <end position="124"/>
    </location>
</feature>
<comment type="caution">
    <text evidence="2">The sequence shown here is derived from an EMBL/GenBank/DDBJ whole genome shotgun (WGS) entry which is preliminary data.</text>
</comment>
<dbReference type="PANTHER" id="PTHR45661">
    <property type="entry name" value="SURFACE ANTIGEN"/>
    <property type="match status" value="1"/>
</dbReference>
<dbReference type="EMBL" id="BHWB01000002">
    <property type="protein sequence ID" value="GCB33752.1"/>
    <property type="molecule type" value="Genomic_DNA"/>
</dbReference>
<dbReference type="SUPFAM" id="SSF49265">
    <property type="entry name" value="Fibronectin type III"/>
    <property type="match status" value="1"/>
</dbReference>
<dbReference type="InterPro" id="IPR026906">
    <property type="entry name" value="LRR_5"/>
</dbReference>
<dbReference type="CDD" id="cd00063">
    <property type="entry name" value="FN3"/>
    <property type="match status" value="1"/>
</dbReference>
<dbReference type="Pfam" id="PF13306">
    <property type="entry name" value="LRR_5"/>
    <property type="match status" value="2"/>
</dbReference>
<feature type="domain" description="Fibronectin type-III" evidence="1">
    <location>
        <begin position="126"/>
        <end position="221"/>
    </location>
</feature>
<dbReference type="Gene3D" id="2.60.40.10">
    <property type="entry name" value="Immunoglobulins"/>
    <property type="match status" value="2"/>
</dbReference>
<keyword evidence="3" id="KW-1185">Reference proteome</keyword>
<dbReference type="InterPro" id="IPR036116">
    <property type="entry name" value="FN3_sf"/>
</dbReference>
<dbReference type="RefSeq" id="WP_125040060.1">
    <property type="nucleotide sequence ID" value="NZ_BHWB01000002.1"/>
</dbReference>
<evidence type="ECO:0000313" key="2">
    <source>
        <dbReference type="EMBL" id="GCB33752.1"/>
    </source>
</evidence>
<dbReference type="InterPro" id="IPR013783">
    <property type="entry name" value="Ig-like_fold"/>
</dbReference>
<sequence>MYTKIIHFLIIACWLLPTGCSDENQPDNPAPEILLHEAQNITRTSAQLTGTVNASSNSKTDRYRFRYGTSLKMEQMDEQSLKNSHVSTELQDLIPGTTYYYCLEAGNKKYLKQSPIYSFTTIPNKVPKVDKISFLGQGPISIILQCAITDNGGETIIKSGFCYTKINGEEYELSAPLSDSNQWQLRIGDLEKDTKYTVRAFAENKIGRAYSEPYHFQTGNAVILTNAGTLPEIISEKEKKQYSTLNIAGPLNGTDIRFIREMSGKDITGNPTSGILQRLDLTDAFIVSGGLSYDESRYTEDYTIGYGMFGELEVLKEIKLPTSTLIIEQNAFKNSMALTELSIPCNTEELTPSTGCKNLSHISIAPANTHYISIDGVVYNKSGEVLVWFPEGITRDKIQFSPTLKSIGDYALQKCKISSIVLPNSLSSIGKQAFCESGIESVTFPDGLRNVSTGLFQNCKSLTSVTLGSKCESISAYCFDGCPLQHLYVKASTPPVCHSETFSGAESIFTDCVLHIPAESRTQYRNHNIWKQFLHIEGVTF</sequence>
<proteinExistence type="predicted"/>
<gene>
    <name evidence="2" type="ORF">KGMB02408_06970</name>
</gene>
<reference evidence="2 3" key="1">
    <citation type="submission" date="2018-10" db="EMBL/GenBank/DDBJ databases">
        <title>Draft Genome Sequence of Bacteroides sp. KCTC 15687.</title>
        <authorList>
            <person name="Yu S.Y."/>
            <person name="Kim J.S."/>
            <person name="Oh B.S."/>
            <person name="Park S.H."/>
            <person name="Kang S.W."/>
            <person name="Park J.E."/>
            <person name="Choi S.H."/>
            <person name="Han K.I."/>
            <person name="Lee K.C."/>
            <person name="Eom M.K."/>
            <person name="Suh M.K."/>
            <person name="Lee D.H."/>
            <person name="Yoon H."/>
            <person name="Kim B."/>
            <person name="Yang S.J."/>
            <person name="Lee J.S."/>
            <person name="Lee J.H."/>
        </authorList>
    </citation>
    <scope>NUCLEOTIDE SEQUENCE [LARGE SCALE GENOMIC DNA]</scope>
    <source>
        <strain evidence="2 3">KCTC 15687</strain>
    </source>
</reference>
<dbReference type="Proteomes" id="UP000288079">
    <property type="component" value="Unassembled WGS sequence"/>
</dbReference>
<dbReference type="PANTHER" id="PTHR45661:SF3">
    <property type="entry name" value="IG-LIKE DOMAIN-CONTAINING PROTEIN"/>
    <property type="match status" value="1"/>
</dbReference>
<evidence type="ECO:0000313" key="3">
    <source>
        <dbReference type="Proteomes" id="UP000288079"/>
    </source>
</evidence>
<organism evidence="2 3">
    <name type="scientific">Bacteroides faecalis</name>
    <dbReference type="NCBI Taxonomy" id="2447885"/>
    <lineage>
        <taxon>Bacteria</taxon>
        <taxon>Pseudomonadati</taxon>
        <taxon>Bacteroidota</taxon>
        <taxon>Bacteroidia</taxon>
        <taxon>Bacteroidales</taxon>
        <taxon>Bacteroidaceae</taxon>
        <taxon>Bacteroides</taxon>
    </lineage>
</organism>
<dbReference type="AlphaFoldDB" id="A0A401LQA7"/>
<dbReference type="InterPro" id="IPR032675">
    <property type="entry name" value="LRR_dom_sf"/>
</dbReference>
<dbReference type="InterPro" id="IPR003961">
    <property type="entry name" value="FN3_dom"/>
</dbReference>
<dbReference type="SUPFAM" id="SSF52058">
    <property type="entry name" value="L domain-like"/>
    <property type="match status" value="1"/>
</dbReference>
<protein>
    <recommendedName>
        <fullName evidence="1">Fibronectin type-III domain-containing protein</fullName>
    </recommendedName>
</protein>
<evidence type="ECO:0000259" key="1">
    <source>
        <dbReference type="PROSITE" id="PS50853"/>
    </source>
</evidence>
<dbReference type="OrthoDB" id="1058315at2"/>